<keyword evidence="1" id="KW-0812">Transmembrane</keyword>
<proteinExistence type="predicted"/>
<dbReference type="Proteomes" id="UP000231436">
    <property type="component" value="Unassembled WGS sequence"/>
</dbReference>
<gene>
    <name evidence="2" type="ORF">COV05_03080</name>
</gene>
<reference evidence="3" key="1">
    <citation type="submission" date="2017-09" db="EMBL/GenBank/DDBJ databases">
        <title>Depth-based differentiation of microbial function through sediment-hosted aquifers and enrichment of novel symbionts in the deep terrestrial subsurface.</title>
        <authorList>
            <person name="Probst A.J."/>
            <person name="Ladd B."/>
            <person name="Jarett J.K."/>
            <person name="Geller-Mcgrath D.E."/>
            <person name="Sieber C.M.K."/>
            <person name="Emerson J.B."/>
            <person name="Anantharaman K."/>
            <person name="Thomas B.C."/>
            <person name="Malmstrom R."/>
            <person name="Stieglmeier M."/>
            <person name="Klingl A."/>
            <person name="Woyke T."/>
            <person name="Ryan C.M."/>
            <person name="Banfield J.F."/>
        </authorList>
    </citation>
    <scope>NUCLEOTIDE SEQUENCE [LARGE SCALE GENOMIC DNA]</scope>
</reference>
<protein>
    <submittedName>
        <fullName evidence="2">Uncharacterized protein</fullName>
    </submittedName>
</protein>
<dbReference type="InterPro" id="IPR011990">
    <property type="entry name" value="TPR-like_helical_dom_sf"/>
</dbReference>
<comment type="caution">
    <text evidence="2">The sequence shown here is derived from an EMBL/GenBank/DDBJ whole genome shotgun (WGS) entry which is preliminary data.</text>
</comment>
<evidence type="ECO:0000313" key="2">
    <source>
        <dbReference type="EMBL" id="PJE76724.1"/>
    </source>
</evidence>
<evidence type="ECO:0000313" key="3">
    <source>
        <dbReference type="Proteomes" id="UP000231436"/>
    </source>
</evidence>
<dbReference type="EMBL" id="PFEU01000015">
    <property type="protein sequence ID" value="PJE76724.1"/>
    <property type="molecule type" value="Genomic_DNA"/>
</dbReference>
<keyword evidence="1" id="KW-0472">Membrane</keyword>
<sequence length="276" mass="31917">MLEFLTENWLALLLVLAVGVALGAALKAPGKKLFLRFFAQLLIVKGYWKFVLPFFLFSVLAYFMVLNYAEEFLIDRYISILSHFVTLVFAIFVGYFAFLQVAENRLEKFKEEGLRHISQKSWARAKKYYEKIYVIDPTDFGSLANLLEVYLMLSDYNSFNEKISHLEKEVEDKQDKIIIYYLKVAKPLLQQDLGTAKSELGDCISFIKDNPELLVKFSWNFGDIKQSDVYKGLDGESKKIFDNFVQYLTRSLGEENKAKFEKADYVLEEPSATNGI</sequence>
<feature type="transmembrane region" description="Helical" evidence="1">
    <location>
        <begin position="47"/>
        <end position="65"/>
    </location>
</feature>
<dbReference type="Gene3D" id="1.25.40.10">
    <property type="entry name" value="Tetratricopeptide repeat domain"/>
    <property type="match status" value="1"/>
</dbReference>
<organism evidence="2 3">
    <name type="scientific">Candidatus Uhrbacteria bacterium CG10_big_fil_rev_8_21_14_0_10_48_16</name>
    <dbReference type="NCBI Taxonomy" id="1975038"/>
    <lineage>
        <taxon>Bacteria</taxon>
        <taxon>Candidatus Uhriibacteriota</taxon>
    </lineage>
</organism>
<keyword evidence="1" id="KW-1133">Transmembrane helix</keyword>
<accession>A0A2M8LGZ8</accession>
<evidence type="ECO:0000256" key="1">
    <source>
        <dbReference type="SAM" id="Phobius"/>
    </source>
</evidence>
<name>A0A2M8LGZ8_9BACT</name>
<feature type="transmembrane region" description="Helical" evidence="1">
    <location>
        <begin position="77"/>
        <end position="98"/>
    </location>
</feature>
<dbReference type="AlphaFoldDB" id="A0A2M8LGZ8"/>
<dbReference type="SUPFAM" id="SSF48452">
    <property type="entry name" value="TPR-like"/>
    <property type="match status" value="1"/>
</dbReference>